<sequence>MDIKELLTITITRKASDLHLVVSRVPVLRINGELHPLVTLPIMSRDDIESMIYSLLNPTQKELLFANKELDFSISLTFEDKQARFRVNSYYQMGSLASSFRLIPSKIKTIDELGLPSLFHEFAKIHQGFILITGPSGQGKSTSLSSIIEEINKTKNVHIITIEDPIEYVYSRGKAIVSQREMYQDTHSWNNALRNSLREDPDVVFIGEMRDYETISSALTIAETGHLVFSTLHTNSAAQSLDRIIDIFPAVSQDQVRLQLSMVISAIITQRLVPSISGSRVPVCEILLGSSSIRNVIREGKTHLIDNIIQTSKDLGMMTFEDHLKQRVEQNIISPETALEYAFRPERYTQLMKG</sequence>
<dbReference type="GO" id="GO:0005524">
    <property type="term" value="F:ATP binding"/>
    <property type="evidence" value="ECO:0007669"/>
    <property type="project" value="InterPro"/>
</dbReference>
<organism evidence="3 4">
    <name type="scientific">Candidatus Gottesmanbacteria bacterium RIFCSPLOWO2_01_FULL_39_12b</name>
    <dbReference type="NCBI Taxonomy" id="1798388"/>
    <lineage>
        <taxon>Bacteria</taxon>
        <taxon>Candidatus Gottesmaniibacteriota</taxon>
    </lineage>
</organism>
<dbReference type="GO" id="GO:0016887">
    <property type="term" value="F:ATP hydrolysis activity"/>
    <property type="evidence" value="ECO:0007669"/>
    <property type="project" value="InterPro"/>
</dbReference>
<dbReference type="InterPro" id="IPR050921">
    <property type="entry name" value="T4SS_GSP_E_ATPase"/>
</dbReference>
<dbReference type="Gene3D" id="3.30.450.90">
    <property type="match status" value="1"/>
</dbReference>
<dbReference type="InterPro" id="IPR027417">
    <property type="entry name" value="P-loop_NTPase"/>
</dbReference>
<dbReference type="NCBIfam" id="TIGR01420">
    <property type="entry name" value="pilT_fam"/>
    <property type="match status" value="1"/>
</dbReference>
<dbReference type="PANTHER" id="PTHR30486">
    <property type="entry name" value="TWITCHING MOTILITY PROTEIN PILT"/>
    <property type="match status" value="1"/>
</dbReference>
<evidence type="ECO:0000256" key="1">
    <source>
        <dbReference type="ARBA" id="ARBA00006611"/>
    </source>
</evidence>
<evidence type="ECO:0000313" key="4">
    <source>
        <dbReference type="Proteomes" id="UP000176609"/>
    </source>
</evidence>
<comment type="caution">
    <text evidence="3">The sequence shown here is derived from an EMBL/GenBank/DDBJ whole genome shotgun (WGS) entry which is preliminary data.</text>
</comment>
<proteinExistence type="inferred from homology"/>
<dbReference type="Gene3D" id="3.40.50.300">
    <property type="entry name" value="P-loop containing nucleotide triphosphate hydrolases"/>
    <property type="match status" value="1"/>
</dbReference>
<dbReference type="InterPro" id="IPR006321">
    <property type="entry name" value="PilT/PilU"/>
</dbReference>
<dbReference type="CDD" id="cd01131">
    <property type="entry name" value="PilT"/>
    <property type="match status" value="1"/>
</dbReference>
<evidence type="ECO:0000313" key="3">
    <source>
        <dbReference type="EMBL" id="OGG26978.1"/>
    </source>
</evidence>
<dbReference type="InterPro" id="IPR001482">
    <property type="entry name" value="T2SS/T4SS_dom"/>
</dbReference>
<feature type="domain" description="Bacterial type II secretion system protein E" evidence="2">
    <location>
        <begin position="3"/>
        <end position="276"/>
    </location>
</feature>
<reference evidence="3 4" key="1">
    <citation type="journal article" date="2016" name="Nat. Commun.">
        <title>Thousands of microbial genomes shed light on interconnected biogeochemical processes in an aquifer system.</title>
        <authorList>
            <person name="Anantharaman K."/>
            <person name="Brown C.T."/>
            <person name="Hug L.A."/>
            <person name="Sharon I."/>
            <person name="Castelle C.J."/>
            <person name="Probst A.J."/>
            <person name="Thomas B.C."/>
            <person name="Singh A."/>
            <person name="Wilkins M.J."/>
            <person name="Karaoz U."/>
            <person name="Brodie E.L."/>
            <person name="Williams K.H."/>
            <person name="Hubbard S.S."/>
            <person name="Banfield J.F."/>
        </authorList>
    </citation>
    <scope>NUCLEOTIDE SEQUENCE [LARGE SCALE GENOMIC DNA]</scope>
</reference>
<name>A0A1F6AQN5_9BACT</name>
<dbReference type="Pfam" id="PF00437">
    <property type="entry name" value="T2SSE"/>
    <property type="match status" value="1"/>
</dbReference>
<protein>
    <submittedName>
        <fullName evidence="3">Type IV pili twitching motility protein PilT</fullName>
    </submittedName>
</protein>
<dbReference type="Proteomes" id="UP000176609">
    <property type="component" value="Unassembled WGS sequence"/>
</dbReference>
<comment type="similarity">
    <text evidence="1">Belongs to the GSP E family.</text>
</comment>
<evidence type="ECO:0000259" key="2">
    <source>
        <dbReference type="Pfam" id="PF00437"/>
    </source>
</evidence>
<accession>A0A1F6AQN5</accession>
<dbReference type="AlphaFoldDB" id="A0A1F6AQN5"/>
<dbReference type="SUPFAM" id="SSF52540">
    <property type="entry name" value="P-loop containing nucleoside triphosphate hydrolases"/>
    <property type="match status" value="1"/>
</dbReference>
<dbReference type="EMBL" id="MFJR01000007">
    <property type="protein sequence ID" value="OGG26978.1"/>
    <property type="molecule type" value="Genomic_DNA"/>
</dbReference>
<gene>
    <name evidence="3" type="ORF">A2960_02415</name>
</gene>